<reference evidence="3 4" key="1">
    <citation type="submission" date="2015-07" db="EMBL/GenBank/DDBJ databases">
        <title>Whole genome sequence of Thermanaerothrix daxensis DSM 23592.</title>
        <authorList>
            <person name="Hemp J."/>
            <person name="Ward L.M."/>
            <person name="Pace L.A."/>
            <person name="Fischer W.W."/>
        </authorList>
    </citation>
    <scope>NUCLEOTIDE SEQUENCE [LARGE SCALE GENOMIC DNA]</scope>
    <source>
        <strain evidence="3 4">GNS-1</strain>
    </source>
</reference>
<proteinExistence type="predicted"/>
<keyword evidence="2" id="KW-1133">Transmembrane helix</keyword>
<keyword evidence="2" id="KW-0472">Membrane</keyword>
<comment type="caution">
    <text evidence="3">The sequence shown here is derived from an EMBL/GenBank/DDBJ whole genome shotgun (WGS) entry which is preliminary data.</text>
</comment>
<accession>A0A0P6XGD5</accession>
<dbReference type="Proteomes" id="UP000050544">
    <property type="component" value="Unassembled WGS sequence"/>
</dbReference>
<evidence type="ECO:0000256" key="2">
    <source>
        <dbReference type="SAM" id="Phobius"/>
    </source>
</evidence>
<evidence type="ECO:0008006" key="5">
    <source>
        <dbReference type="Google" id="ProtNLM"/>
    </source>
</evidence>
<evidence type="ECO:0000256" key="1">
    <source>
        <dbReference type="SAM" id="MobiDB-lite"/>
    </source>
</evidence>
<organism evidence="3 4">
    <name type="scientific">Thermanaerothrix daxensis</name>
    <dbReference type="NCBI Taxonomy" id="869279"/>
    <lineage>
        <taxon>Bacteria</taxon>
        <taxon>Bacillati</taxon>
        <taxon>Chloroflexota</taxon>
        <taxon>Anaerolineae</taxon>
        <taxon>Anaerolineales</taxon>
        <taxon>Anaerolineaceae</taxon>
        <taxon>Thermanaerothrix</taxon>
    </lineage>
</organism>
<dbReference type="EMBL" id="LGKO01000005">
    <property type="protein sequence ID" value="KPL82513.1"/>
    <property type="molecule type" value="Genomic_DNA"/>
</dbReference>
<keyword evidence="2" id="KW-0812">Transmembrane</keyword>
<keyword evidence="4" id="KW-1185">Reference proteome</keyword>
<gene>
    <name evidence="3" type="ORF">SE15_10260</name>
</gene>
<dbReference type="AlphaFoldDB" id="A0A0P6XGD5"/>
<sequence>MGFWRIFVINLNAMLWAVFRLVILLSLVGSAPLSQATPPLLTAPEPGAVLHGQVAIRAALPEGNWVRYELEFAYQEDPTQTWFPIVQSEQPPAADPLALWDTTTLTDGTYRLRLRLLLKDGRVLEQVVEHLRVRNYTPVESPTLEVLTNAPTLTPTLPAQSPTPAPSPTPLPSNPLTLTPGTLLTTLARGGMTALGLLIFLGLLAGIRSRAHRG</sequence>
<name>A0A0P6XGD5_9CHLR</name>
<dbReference type="STRING" id="869279.SE15_10260"/>
<protein>
    <recommendedName>
        <fullName evidence="5">Ig-like domain-containing protein</fullName>
    </recommendedName>
</protein>
<feature type="transmembrane region" description="Helical" evidence="2">
    <location>
        <begin position="187"/>
        <end position="207"/>
    </location>
</feature>
<feature type="region of interest" description="Disordered" evidence="1">
    <location>
        <begin position="152"/>
        <end position="174"/>
    </location>
</feature>
<feature type="compositionally biased region" description="Pro residues" evidence="1">
    <location>
        <begin position="161"/>
        <end position="173"/>
    </location>
</feature>
<evidence type="ECO:0000313" key="4">
    <source>
        <dbReference type="Proteomes" id="UP000050544"/>
    </source>
</evidence>
<evidence type="ECO:0000313" key="3">
    <source>
        <dbReference type="EMBL" id="KPL82513.1"/>
    </source>
</evidence>